<evidence type="ECO:0000256" key="2">
    <source>
        <dbReference type="HAMAP-Rule" id="MF_02087"/>
    </source>
</evidence>
<evidence type="ECO:0000313" key="7">
    <source>
        <dbReference type="EMBL" id="PXA03580.1"/>
    </source>
</evidence>
<comment type="similarity">
    <text evidence="2 4">Belongs to the pyridoxal phosphate-binding protein YggS/PROSC family.</text>
</comment>
<reference evidence="7 8" key="1">
    <citation type="submission" date="2018-05" db="EMBL/GenBank/DDBJ databases">
        <title>Coraliomargarita sinensis sp. nov., isolated from a marine solar saltern.</title>
        <authorList>
            <person name="Zhou L.Y."/>
        </authorList>
    </citation>
    <scope>NUCLEOTIDE SEQUENCE [LARGE SCALE GENOMIC DNA]</scope>
    <source>
        <strain evidence="7 8">WN38</strain>
    </source>
</reference>
<name>A0A317ZEE0_9BACT</name>
<dbReference type="RefSeq" id="WP_110131580.1">
    <property type="nucleotide sequence ID" value="NZ_QHJQ01000008.1"/>
</dbReference>
<dbReference type="Pfam" id="PF01168">
    <property type="entry name" value="Ala_racemase_N"/>
    <property type="match status" value="1"/>
</dbReference>
<proteinExistence type="inferred from homology"/>
<evidence type="ECO:0000256" key="1">
    <source>
        <dbReference type="ARBA" id="ARBA00022898"/>
    </source>
</evidence>
<dbReference type="PANTHER" id="PTHR10146">
    <property type="entry name" value="PROLINE SYNTHETASE CO-TRANSCRIBED BACTERIAL HOMOLOG PROTEIN"/>
    <property type="match status" value="1"/>
</dbReference>
<dbReference type="FunCoup" id="A0A317ZEE0">
    <property type="interactions" value="457"/>
</dbReference>
<dbReference type="AlphaFoldDB" id="A0A317ZEE0"/>
<feature type="modified residue" description="N6-(pyridoxal phosphate)lysine" evidence="2 3">
    <location>
        <position position="39"/>
    </location>
</feature>
<dbReference type="InterPro" id="IPR001608">
    <property type="entry name" value="Ala_racemase_N"/>
</dbReference>
<dbReference type="Proteomes" id="UP000247099">
    <property type="component" value="Unassembled WGS sequence"/>
</dbReference>
<evidence type="ECO:0000256" key="5">
    <source>
        <dbReference type="SAM" id="Coils"/>
    </source>
</evidence>
<dbReference type="SUPFAM" id="SSF51419">
    <property type="entry name" value="PLP-binding barrel"/>
    <property type="match status" value="1"/>
</dbReference>
<dbReference type="GO" id="GO:0030170">
    <property type="term" value="F:pyridoxal phosphate binding"/>
    <property type="evidence" value="ECO:0007669"/>
    <property type="project" value="UniProtKB-UniRule"/>
</dbReference>
<feature type="domain" description="Alanine racemase N-terminal" evidence="6">
    <location>
        <begin position="27"/>
        <end position="229"/>
    </location>
</feature>
<dbReference type="Gene3D" id="3.20.20.10">
    <property type="entry name" value="Alanine racemase"/>
    <property type="match status" value="1"/>
</dbReference>
<dbReference type="OrthoDB" id="9804072at2"/>
<dbReference type="InParanoid" id="A0A317ZEE0"/>
<comment type="cofactor">
    <cofactor evidence="3">
        <name>pyridoxal 5'-phosphate</name>
        <dbReference type="ChEBI" id="CHEBI:597326"/>
    </cofactor>
</comment>
<organism evidence="7 8">
    <name type="scientific">Coraliomargarita sinensis</name>
    <dbReference type="NCBI Taxonomy" id="2174842"/>
    <lineage>
        <taxon>Bacteria</taxon>
        <taxon>Pseudomonadati</taxon>
        <taxon>Verrucomicrobiota</taxon>
        <taxon>Opitutia</taxon>
        <taxon>Puniceicoccales</taxon>
        <taxon>Coraliomargaritaceae</taxon>
        <taxon>Coraliomargarita</taxon>
    </lineage>
</organism>
<evidence type="ECO:0000313" key="8">
    <source>
        <dbReference type="Proteomes" id="UP000247099"/>
    </source>
</evidence>
<dbReference type="InterPro" id="IPR029066">
    <property type="entry name" value="PLP-binding_barrel"/>
</dbReference>
<dbReference type="PANTHER" id="PTHR10146:SF14">
    <property type="entry name" value="PYRIDOXAL PHOSPHATE HOMEOSTASIS PROTEIN"/>
    <property type="match status" value="1"/>
</dbReference>
<dbReference type="CDD" id="cd00635">
    <property type="entry name" value="PLPDE_III_YBL036c_like"/>
    <property type="match status" value="1"/>
</dbReference>
<evidence type="ECO:0000256" key="3">
    <source>
        <dbReference type="PIRSR" id="PIRSR004848-1"/>
    </source>
</evidence>
<evidence type="ECO:0000259" key="6">
    <source>
        <dbReference type="Pfam" id="PF01168"/>
    </source>
</evidence>
<feature type="coiled-coil region" evidence="5">
    <location>
        <begin position="4"/>
        <end position="31"/>
    </location>
</feature>
<comment type="caution">
    <text evidence="7">The sequence shown here is derived from an EMBL/GenBank/DDBJ whole genome shotgun (WGS) entry which is preliminary data.</text>
</comment>
<keyword evidence="1 2" id="KW-0663">Pyridoxal phosphate</keyword>
<evidence type="ECO:0000256" key="4">
    <source>
        <dbReference type="RuleBase" id="RU004514"/>
    </source>
</evidence>
<dbReference type="PIRSF" id="PIRSF004848">
    <property type="entry name" value="YBL036c_PLPDEIII"/>
    <property type="match status" value="1"/>
</dbReference>
<protein>
    <recommendedName>
        <fullName evidence="2">Pyridoxal phosphate homeostasis protein</fullName>
        <shortName evidence="2">PLP homeostasis protein</shortName>
    </recommendedName>
</protein>
<gene>
    <name evidence="7" type="ORF">DDZ13_11405</name>
</gene>
<dbReference type="NCBIfam" id="TIGR00044">
    <property type="entry name" value="YggS family pyridoxal phosphate-dependent enzyme"/>
    <property type="match status" value="1"/>
</dbReference>
<keyword evidence="8" id="KW-1185">Reference proteome</keyword>
<sequence>MITFEEFEANVRSLQKRIAAACRDAERSENEVSLLPVTKNHPLDAVEFAAQAGLSAVGENRVQEAGYKRDSYTGEMRWELIGHLQSNKAKQAVAIFDRVQSVDSLKILRRLDRYAGEAGKTLPILLQCNTGEDPNKYGFDVESMNEAVELALEAEALQLDGLMTIAPLDDDPVVAKAAFEKLRDLRDELSARFGCALKELSMGMTGDLEQAIAAGSTQIRVGTALYGARENVQA</sequence>
<accession>A0A317ZEE0</accession>
<dbReference type="HAMAP" id="MF_02087">
    <property type="entry name" value="PLP_homeostasis"/>
    <property type="match status" value="1"/>
</dbReference>
<comment type="function">
    <text evidence="2">Pyridoxal 5'-phosphate (PLP)-binding protein, which is involved in PLP homeostasis.</text>
</comment>
<dbReference type="EMBL" id="QHJQ01000008">
    <property type="protein sequence ID" value="PXA03580.1"/>
    <property type="molecule type" value="Genomic_DNA"/>
</dbReference>
<dbReference type="InterPro" id="IPR011078">
    <property type="entry name" value="PyrdxlP_homeostasis"/>
</dbReference>
<keyword evidence="5" id="KW-0175">Coiled coil</keyword>